<keyword evidence="4" id="KW-1185">Reference proteome</keyword>
<dbReference type="AlphaFoldDB" id="A0ABD0QMM8"/>
<evidence type="ECO:0000313" key="4">
    <source>
        <dbReference type="Proteomes" id="UP001529510"/>
    </source>
</evidence>
<gene>
    <name evidence="3" type="ORF">M9458_019163</name>
</gene>
<dbReference type="PANTHER" id="PTHR21549">
    <property type="entry name" value="MUTATED IN BLADDER CANCER 1"/>
    <property type="match status" value="1"/>
</dbReference>
<proteinExistence type="predicted"/>
<sequence length="260" mass="31526">ISPLKRLVCCSFEELLKEEKTFWQEICTFEKKIDSWALPVKADGRPPPHADKPCVGQKSDWRNLPAEVTALETFLQQTGGRHGGWDEFDHQSFLKVWTKHSGKNSYRQEARLYLPGKTEEDVKLHEEWFLELRRLQDRKREVTEERELRREQRDEDEEPREDETRRLKQEERRREASQKTQQREEEREQRLRDEILRRRRAKEERRRQLEVKLLVEAHVQQKKEQEELRLLEEEAQEQRQAAEGIRRFQERVSGDLCVCD</sequence>
<evidence type="ECO:0008006" key="5">
    <source>
        <dbReference type="Google" id="ProtNLM"/>
    </source>
</evidence>
<feature type="non-terminal residue" evidence="3">
    <location>
        <position position="1"/>
    </location>
</feature>
<reference evidence="3 4" key="1">
    <citation type="submission" date="2024-05" db="EMBL/GenBank/DDBJ databases">
        <title>Genome sequencing and assembly of Indian major carp, Cirrhinus mrigala (Hamilton, 1822).</title>
        <authorList>
            <person name="Mohindra V."/>
            <person name="Chowdhury L.M."/>
            <person name="Lal K."/>
            <person name="Jena J.K."/>
        </authorList>
    </citation>
    <scope>NUCLEOTIDE SEQUENCE [LARGE SCALE GENOMIC DNA]</scope>
    <source>
        <strain evidence="3">CM1030</strain>
        <tissue evidence="3">Blood</tissue>
    </source>
</reference>
<organism evidence="3 4">
    <name type="scientific">Cirrhinus mrigala</name>
    <name type="common">Mrigala</name>
    <dbReference type="NCBI Taxonomy" id="683832"/>
    <lineage>
        <taxon>Eukaryota</taxon>
        <taxon>Metazoa</taxon>
        <taxon>Chordata</taxon>
        <taxon>Craniata</taxon>
        <taxon>Vertebrata</taxon>
        <taxon>Euteleostomi</taxon>
        <taxon>Actinopterygii</taxon>
        <taxon>Neopterygii</taxon>
        <taxon>Teleostei</taxon>
        <taxon>Ostariophysi</taxon>
        <taxon>Cypriniformes</taxon>
        <taxon>Cyprinidae</taxon>
        <taxon>Labeoninae</taxon>
        <taxon>Labeonini</taxon>
        <taxon>Cirrhinus</taxon>
    </lineage>
</organism>
<accession>A0ABD0QMM8</accession>
<name>A0ABD0QMM8_CIRMR</name>
<protein>
    <recommendedName>
        <fullName evidence="5">Coiled-coil domain containing 112</fullName>
    </recommendedName>
</protein>
<dbReference type="PANTHER" id="PTHR21549:SF0">
    <property type="entry name" value="COILED-COIL DOMAIN-CONTAINING PROTEIN 112"/>
    <property type="match status" value="1"/>
</dbReference>
<feature type="compositionally biased region" description="Basic and acidic residues" evidence="2">
    <location>
        <begin position="143"/>
        <end position="153"/>
    </location>
</feature>
<feature type="compositionally biased region" description="Basic and acidic residues" evidence="2">
    <location>
        <begin position="162"/>
        <end position="190"/>
    </location>
</feature>
<feature type="region of interest" description="Disordered" evidence="2">
    <location>
        <begin position="143"/>
        <end position="190"/>
    </location>
</feature>
<evidence type="ECO:0000313" key="3">
    <source>
        <dbReference type="EMBL" id="KAL0187493.1"/>
    </source>
</evidence>
<dbReference type="InterPro" id="IPR039902">
    <property type="entry name" value="CCDC148/CCDC112"/>
</dbReference>
<dbReference type="EMBL" id="JAMKFB020000008">
    <property type="protein sequence ID" value="KAL0187493.1"/>
    <property type="molecule type" value="Genomic_DNA"/>
</dbReference>
<evidence type="ECO:0000256" key="1">
    <source>
        <dbReference type="ARBA" id="ARBA00023054"/>
    </source>
</evidence>
<evidence type="ECO:0000256" key="2">
    <source>
        <dbReference type="SAM" id="MobiDB-lite"/>
    </source>
</evidence>
<comment type="caution">
    <text evidence="3">The sequence shown here is derived from an EMBL/GenBank/DDBJ whole genome shotgun (WGS) entry which is preliminary data.</text>
</comment>
<keyword evidence="1" id="KW-0175">Coiled coil</keyword>
<dbReference type="Proteomes" id="UP001529510">
    <property type="component" value="Unassembled WGS sequence"/>
</dbReference>